<dbReference type="InterPro" id="IPR036691">
    <property type="entry name" value="Endo/exonu/phosph_ase_sf"/>
</dbReference>
<dbReference type="EMBL" id="UZAH01037256">
    <property type="protein sequence ID" value="VDP48751.1"/>
    <property type="molecule type" value="Genomic_DNA"/>
</dbReference>
<reference evidence="1 2" key="1">
    <citation type="submission" date="2018-11" db="EMBL/GenBank/DDBJ databases">
        <authorList>
            <consortium name="Pathogen Informatics"/>
        </authorList>
    </citation>
    <scope>NUCLEOTIDE SEQUENCE [LARGE SCALE GENOMIC DNA]</scope>
</reference>
<accession>A0A3P8DXJ2</accession>
<protein>
    <submittedName>
        <fullName evidence="3">Endo/exonuclease/phosphatase domain-containing protein</fullName>
    </submittedName>
</protein>
<dbReference type="OrthoDB" id="410104at2759"/>
<evidence type="ECO:0000313" key="3">
    <source>
        <dbReference type="WBParaSite" id="HPBE_0002504401-mRNA-1"/>
    </source>
</evidence>
<keyword evidence="2" id="KW-1185">Reference proteome</keyword>
<evidence type="ECO:0000313" key="1">
    <source>
        <dbReference type="EMBL" id="VDP48751.1"/>
    </source>
</evidence>
<organism evidence="2 3">
    <name type="scientific">Heligmosomoides polygyrus</name>
    <name type="common">Parasitic roundworm</name>
    <dbReference type="NCBI Taxonomy" id="6339"/>
    <lineage>
        <taxon>Eukaryota</taxon>
        <taxon>Metazoa</taxon>
        <taxon>Ecdysozoa</taxon>
        <taxon>Nematoda</taxon>
        <taxon>Chromadorea</taxon>
        <taxon>Rhabditida</taxon>
        <taxon>Rhabditina</taxon>
        <taxon>Rhabditomorpha</taxon>
        <taxon>Strongyloidea</taxon>
        <taxon>Heligmosomidae</taxon>
        <taxon>Heligmosomoides</taxon>
    </lineage>
</organism>
<proteinExistence type="predicted"/>
<gene>
    <name evidence="1" type="ORF">HPBE_LOCUS25043</name>
</gene>
<sequence length="237" mass="26758">MERLLKSQGLTKLRKLRMTRMTICTYNARTLASEAYVEDLMMQAKKIKYDVIGLTEKRRHHPLHAPCDSGEELFLGTCDSRGVGGVGILINTHLAMNIDSFDCVHRVCPTSDCDDEEIEAFYVELEKEDHTFCKVIVGDFKSKIGPRMSPEEIHIGAHNTSWTKNTTASSIISKIVLKVAESLKTTNVRLSPETLELKRQRGAARASGNYQLTSELAKLCREAIKEDLNERRGKCWL</sequence>
<dbReference type="AlphaFoldDB" id="A0A183GQS4"/>
<dbReference type="Proteomes" id="UP000050761">
    <property type="component" value="Unassembled WGS sequence"/>
</dbReference>
<evidence type="ECO:0000313" key="2">
    <source>
        <dbReference type="Proteomes" id="UP000050761"/>
    </source>
</evidence>
<reference evidence="3" key="2">
    <citation type="submission" date="2019-09" db="UniProtKB">
        <authorList>
            <consortium name="WormBaseParasite"/>
        </authorList>
    </citation>
    <scope>IDENTIFICATION</scope>
</reference>
<accession>A0A183GQS4</accession>
<dbReference type="WBParaSite" id="HPBE_0002504401-mRNA-1">
    <property type="protein sequence ID" value="HPBE_0002504401-mRNA-1"/>
    <property type="gene ID" value="HPBE_0002504401"/>
</dbReference>
<dbReference type="SUPFAM" id="SSF56219">
    <property type="entry name" value="DNase I-like"/>
    <property type="match status" value="1"/>
</dbReference>
<name>A0A183GQS4_HELPZ</name>